<reference evidence="1" key="1">
    <citation type="submission" date="2019-10" db="EMBL/GenBank/DDBJ databases">
        <authorList>
            <person name="Soares A.E.R."/>
            <person name="Aleixo A."/>
            <person name="Schneider P."/>
            <person name="Miyaki C.Y."/>
            <person name="Schneider M.P."/>
            <person name="Mello C."/>
            <person name="Vasconcelos A.T.R."/>
        </authorList>
    </citation>
    <scope>NUCLEOTIDE SEQUENCE</scope>
    <source>
        <tissue evidence="1">Muscle</tissue>
    </source>
</reference>
<sequence>MDEPGNYQAVSLTSVPGKMMEQILLETLLRHMELICASQHSFTQRKSCLTSLLDFYDGVTTSVGKRRPTVVIYLDFCKTFDNILLSKLGPYWNQSYLIVTLVTVRGTEYTLSKVAYDTRLSDAVDTLEGFYDSMSFYDSVTFPNHLSLA</sequence>
<name>A0ABQ9D8C8_9PASS</name>
<proteinExistence type="predicted"/>
<keyword evidence="2" id="KW-1185">Reference proteome</keyword>
<gene>
    <name evidence="1" type="ORF">WISP_67659</name>
</gene>
<organism evidence="1 2">
    <name type="scientific">Willisornis vidua</name>
    <name type="common">Xingu scale-backed antbird</name>
    <dbReference type="NCBI Taxonomy" id="1566151"/>
    <lineage>
        <taxon>Eukaryota</taxon>
        <taxon>Metazoa</taxon>
        <taxon>Chordata</taxon>
        <taxon>Craniata</taxon>
        <taxon>Vertebrata</taxon>
        <taxon>Euteleostomi</taxon>
        <taxon>Archelosauria</taxon>
        <taxon>Archosauria</taxon>
        <taxon>Dinosauria</taxon>
        <taxon>Saurischia</taxon>
        <taxon>Theropoda</taxon>
        <taxon>Coelurosauria</taxon>
        <taxon>Aves</taxon>
        <taxon>Neognathae</taxon>
        <taxon>Neoaves</taxon>
        <taxon>Telluraves</taxon>
        <taxon>Australaves</taxon>
        <taxon>Passeriformes</taxon>
        <taxon>Thamnophilidae</taxon>
        <taxon>Willisornis</taxon>
    </lineage>
</organism>
<dbReference type="Proteomes" id="UP001145742">
    <property type="component" value="Unassembled WGS sequence"/>
</dbReference>
<comment type="caution">
    <text evidence="1">The sequence shown here is derived from an EMBL/GenBank/DDBJ whole genome shotgun (WGS) entry which is preliminary data.</text>
</comment>
<evidence type="ECO:0000313" key="1">
    <source>
        <dbReference type="EMBL" id="KAJ7416910.1"/>
    </source>
</evidence>
<accession>A0ABQ9D8C8</accession>
<dbReference type="EMBL" id="WHWB01033789">
    <property type="protein sequence ID" value="KAJ7416910.1"/>
    <property type="molecule type" value="Genomic_DNA"/>
</dbReference>
<protein>
    <submittedName>
        <fullName evidence="1">RNA-directed DNA polymerase from mobile element jockey-like protein</fullName>
    </submittedName>
</protein>
<evidence type="ECO:0000313" key="2">
    <source>
        <dbReference type="Proteomes" id="UP001145742"/>
    </source>
</evidence>